<keyword evidence="2" id="KW-1185">Reference proteome</keyword>
<dbReference type="Proteomes" id="UP000325081">
    <property type="component" value="Unassembled WGS sequence"/>
</dbReference>
<reference evidence="2" key="1">
    <citation type="journal article" date="2019" name="Curr. Biol.">
        <title>Genome Sequence of Striga asiatica Provides Insight into the Evolution of Plant Parasitism.</title>
        <authorList>
            <person name="Yoshida S."/>
            <person name="Kim S."/>
            <person name="Wafula E.K."/>
            <person name="Tanskanen J."/>
            <person name="Kim Y.M."/>
            <person name="Honaas L."/>
            <person name="Yang Z."/>
            <person name="Spallek T."/>
            <person name="Conn C.E."/>
            <person name="Ichihashi Y."/>
            <person name="Cheong K."/>
            <person name="Cui S."/>
            <person name="Der J.P."/>
            <person name="Gundlach H."/>
            <person name="Jiao Y."/>
            <person name="Hori C."/>
            <person name="Ishida J.K."/>
            <person name="Kasahara H."/>
            <person name="Kiba T."/>
            <person name="Kim M.S."/>
            <person name="Koo N."/>
            <person name="Laohavisit A."/>
            <person name="Lee Y.H."/>
            <person name="Lumba S."/>
            <person name="McCourt P."/>
            <person name="Mortimer J.C."/>
            <person name="Mutuku J.M."/>
            <person name="Nomura T."/>
            <person name="Sasaki-Sekimoto Y."/>
            <person name="Seto Y."/>
            <person name="Wang Y."/>
            <person name="Wakatake T."/>
            <person name="Sakakibara H."/>
            <person name="Demura T."/>
            <person name="Yamaguchi S."/>
            <person name="Yoneyama K."/>
            <person name="Manabe R.I."/>
            <person name="Nelson D.C."/>
            <person name="Schulman A.H."/>
            <person name="Timko M.P."/>
            <person name="dePamphilis C.W."/>
            <person name="Choi D."/>
            <person name="Shirasu K."/>
        </authorList>
    </citation>
    <scope>NUCLEOTIDE SEQUENCE [LARGE SCALE GENOMIC DNA]</scope>
    <source>
        <strain evidence="2">cv. UVA1</strain>
    </source>
</reference>
<proteinExistence type="predicted"/>
<evidence type="ECO:0000313" key="2">
    <source>
        <dbReference type="Proteomes" id="UP000325081"/>
    </source>
</evidence>
<sequence length="123" mass="13339">MYVPAVMDGVPAILYHQSMWLKKASFPWPEPNPISNRASIPLNNSVAAATGASLSNPYGISSTSSASTIIMDSSTDEKTSHRWRRATMPLLCLNVVRSHWADNGKSLQLLNKQALIGLSSLSL</sequence>
<comment type="caution">
    <text evidence="1">The sequence shown here is derived from an EMBL/GenBank/DDBJ whole genome shotgun (WGS) entry which is preliminary data.</text>
</comment>
<organism evidence="1 2">
    <name type="scientific">Striga asiatica</name>
    <name type="common">Asiatic witchweed</name>
    <name type="synonym">Buchnera asiatica</name>
    <dbReference type="NCBI Taxonomy" id="4170"/>
    <lineage>
        <taxon>Eukaryota</taxon>
        <taxon>Viridiplantae</taxon>
        <taxon>Streptophyta</taxon>
        <taxon>Embryophyta</taxon>
        <taxon>Tracheophyta</taxon>
        <taxon>Spermatophyta</taxon>
        <taxon>Magnoliopsida</taxon>
        <taxon>eudicotyledons</taxon>
        <taxon>Gunneridae</taxon>
        <taxon>Pentapetalae</taxon>
        <taxon>asterids</taxon>
        <taxon>lamiids</taxon>
        <taxon>Lamiales</taxon>
        <taxon>Orobanchaceae</taxon>
        <taxon>Buchnereae</taxon>
        <taxon>Striga</taxon>
    </lineage>
</organism>
<accession>A0A5A7PGG4</accession>
<name>A0A5A7PGG4_STRAF</name>
<dbReference type="AlphaFoldDB" id="A0A5A7PGG4"/>
<dbReference type="EMBL" id="BKCP01004505">
    <property type="protein sequence ID" value="GER31648.1"/>
    <property type="molecule type" value="Genomic_DNA"/>
</dbReference>
<evidence type="ECO:0000313" key="1">
    <source>
        <dbReference type="EMBL" id="GER31648.1"/>
    </source>
</evidence>
<protein>
    <submittedName>
        <fullName evidence="1">Heme oxygenase 2</fullName>
    </submittedName>
</protein>
<gene>
    <name evidence="1" type="ORF">STAS_07667</name>
</gene>